<dbReference type="GO" id="GO:0006281">
    <property type="term" value="P:DNA repair"/>
    <property type="evidence" value="ECO:0007669"/>
    <property type="project" value="InterPro"/>
</dbReference>
<dbReference type="PANTHER" id="PTHR11276:SF28">
    <property type="entry name" value="DNA POLYMERASE LAMBDA"/>
    <property type="match status" value="1"/>
</dbReference>
<accession>A0A517Z8E1</accession>
<dbReference type="EMBL" id="CP036275">
    <property type="protein sequence ID" value="QDU38719.1"/>
    <property type="molecule type" value="Genomic_DNA"/>
</dbReference>
<name>A0A517Z8E1_9PLAN</name>
<dbReference type="InterPro" id="IPR010994">
    <property type="entry name" value="RuvA_2-like"/>
</dbReference>
<keyword evidence="4" id="KW-0269">Exonuclease</keyword>
<dbReference type="InterPro" id="IPR003583">
    <property type="entry name" value="Hlx-hairpin-Hlx_DNA-bd_motif"/>
</dbReference>
<organism evidence="4 5">
    <name type="scientific">Maioricimonas rarisocia</name>
    <dbReference type="NCBI Taxonomy" id="2528026"/>
    <lineage>
        <taxon>Bacteria</taxon>
        <taxon>Pseudomonadati</taxon>
        <taxon>Planctomycetota</taxon>
        <taxon>Planctomycetia</taxon>
        <taxon>Planctomycetales</taxon>
        <taxon>Planctomycetaceae</taxon>
        <taxon>Maioricimonas</taxon>
    </lineage>
</organism>
<dbReference type="GO" id="GO:0003887">
    <property type="term" value="F:DNA-directed DNA polymerase activity"/>
    <property type="evidence" value="ECO:0007669"/>
    <property type="project" value="InterPro"/>
</dbReference>
<protein>
    <submittedName>
        <fullName evidence="4">DNA polymerase/3'-5' exonuclease PolX</fullName>
    </submittedName>
</protein>
<sequence>MVSNDPADLSLPLENETVARCFEEISTLLSEQDANPFRVRAYQQAAQTIRGLDRPLVEILEVDGLPGLIRLPHIGESLARAINELVHTGHLRILDRLRGEHEPERLFTTIPGIGRDMASRIHDLLGIETLSELEAAAYDGSLERVPGMGKKRIRAVRDAMASRLQRPRPAVPEVRSPQHGTQPSVAEILDVDAEYRARVERDSLPRVAPRRFNPTGAAWLPILHTHRDDRHYTALFSNTARAHGLGTVRDWVVIYRDDHGGGGQWTVITARFGRLKGQRVVRGREDECERL</sequence>
<dbReference type="GO" id="GO:0003677">
    <property type="term" value="F:DNA binding"/>
    <property type="evidence" value="ECO:0007669"/>
    <property type="project" value="InterPro"/>
</dbReference>
<dbReference type="Proteomes" id="UP000320496">
    <property type="component" value="Chromosome"/>
</dbReference>
<dbReference type="PANTHER" id="PTHR11276">
    <property type="entry name" value="DNA POLYMERASE TYPE-X FAMILY MEMBER"/>
    <property type="match status" value="1"/>
</dbReference>
<feature type="domain" description="Helix-hairpin-helix DNA-binding motif class 1" evidence="3">
    <location>
        <begin position="140"/>
        <end position="159"/>
    </location>
</feature>
<dbReference type="AlphaFoldDB" id="A0A517Z8E1"/>
<keyword evidence="4" id="KW-0378">Hydrolase</keyword>
<evidence type="ECO:0000259" key="3">
    <source>
        <dbReference type="SMART" id="SM00278"/>
    </source>
</evidence>
<keyword evidence="1" id="KW-0237">DNA synthesis</keyword>
<dbReference type="SUPFAM" id="SSF47802">
    <property type="entry name" value="DNA polymerase beta, N-terminal domain-like"/>
    <property type="match status" value="1"/>
</dbReference>
<keyword evidence="4" id="KW-0540">Nuclease</keyword>
<feature type="domain" description="Helix-hairpin-helix DNA-binding motif class 1" evidence="3">
    <location>
        <begin position="105"/>
        <end position="124"/>
    </location>
</feature>
<dbReference type="Gene3D" id="1.10.150.110">
    <property type="entry name" value="DNA polymerase beta, N-terminal domain-like"/>
    <property type="match status" value="1"/>
</dbReference>
<keyword evidence="2" id="KW-0235">DNA replication</keyword>
<dbReference type="Gene3D" id="1.10.150.20">
    <property type="entry name" value="5' to 3' exonuclease, C-terminal subdomain"/>
    <property type="match status" value="1"/>
</dbReference>
<evidence type="ECO:0000313" key="4">
    <source>
        <dbReference type="EMBL" id="QDU38719.1"/>
    </source>
</evidence>
<evidence type="ECO:0000313" key="5">
    <source>
        <dbReference type="Proteomes" id="UP000320496"/>
    </source>
</evidence>
<keyword evidence="5" id="KW-1185">Reference proteome</keyword>
<evidence type="ECO:0000256" key="1">
    <source>
        <dbReference type="ARBA" id="ARBA00022634"/>
    </source>
</evidence>
<feature type="domain" description="Helix-hairpin-helix DNA-binding motif class 1" evidence="3">
    <location>
        <begin position="66"/>
        <end position="85"/>
    </location>
</feature>
<dbReference type="InterPro" id="IPR010996">
    <property type="entry name" value="HHH_MUS81"/>
</dbReference>
<dbReference type="Pfam" id="PF14520">
    <property type="entry name" value="HHH_5"/>
    <property type="match status" value="1"/>
</dbReference>
<proteinExistence type="predicted"/>
<dbReference type="SMART" id="SM00278">
    <property type="entry name" value="HhH1"/>
    <property type="match status" value="3"/>
</dbReference>
<evidence type="ECO:0000256" key="2">
    <source>
        <dbReference type="ARBA" id="ARBA00022705"/>
    </source>
</evidence>
<dbReference type="GO" id="GO:0004527">
    <property type="term" value="F:exonuclease activity"/>
    <property type="evidence" value="ECO:0007669"/>
    <property type="project" value="UniProtKB-KW"/>
</dbReference>
<gene>
    <name evidence="4" type="primary">polX_1</name>
    <name evidence="4" type="ORF">Mal4_30490</name>
</gene>
<dbReference type="Pfam" id="PF14716">
    <property type="entry name" value="HHH_8"/>
    <property type="match status" value="1"/>
</dbReference>
<dbReference type="KEGG" id="mri:Mal4_30490"/>
<reference evidence="4 5" key="1">
    <citation type="submission" date="2019-02" db="EMBL/GenBank/DDBJ databases">
        <title>Deep-cultivation of Planctomycetes and their phenomic and genomic characterization uncovers novel biology.</title>
        <authorList>
            <person name="Wiegand S."/>
            <person name="Jogler M."/>
            <person name="Boedeker C."/>
            <person name="Pinto D."/>
            <person name="Vollmers J."/>
            <person name="Rivas-Marin E."/>
            <person name="Kohn T."/>
            <person name="Peeters S.H."/>
            <person name="Heuer A."/>
            <person name="Rast P."/>
            <person name="Oberbeckmann S."/>
            <person name="Bunk B."/>
            <person name="Jeske O."/>
            <person name="Meyerdierks A."/>
            <person name="Storesund J.E."/>
            <person name="Kallscheuer N."/>
            <person name="Luecker S."/>
            <person name="Lage O.M."/>
            <person name="Pohl T."/>
            <person name="Merkel B.J."/>
            <person name="Hornburger P."/>
            <person name="Mueller R.-W."/>
            <person name="Bruemmer F."/>
            <person name="Labrenz M."/>
            <person name="Spormann A.M."/>
            <person name="Op den Camp H."/>
            <person name="Overmann J."/>
            <person name="Amann R."/>
            <person name="Jetten M.S.M."/>
            <person name="Mascher T."/>
            <person name="Medema M.H."/>
            <person name="Devos D.P."/>
            <person name="Kaster A.-K."/>
            <person name="Ovreas L."/>
            <person name="Rohde M."/>
            <person name="Galperin M.Y."/>
            <person name="Jogler C."/>
        </authorList>
    </citation>
    <scope>NUCLEOTIDE SEQUENCE [LARGE SCALE GENOMIC DNA]</scope>
    <source>
        <strain evidence="4 5">Mal4</strain>
    </source>
</reference>
<dbReference type="RefSeq" id="WP_145369974.1">
    <property type="nucleotide sequence ID" value="NZ_CP036275.1"/>
</dbReference>
<dbReference type="InterPro" id="IPR027421">
    <property type="entry name" value="DNA_pol_lamdba_lyase_dom_sf"/>
</dbReference>
<dbReference type="OrthoDB" id="9808747at2"/>
<dbReference type="InterPro" id="IPR022312">
    <property type="entry name" value="DNA_pol_X"/>
</dbReference>
<dbReference type="SUPFAM" id="SSF47781">
    <property type="entry name" value="RuvA domain 2-like"/>
    <property type="match status" value="1"/>
</dbReference>